<organism evidence="2 3">
    <name type="scientific">Brachionus plicatilis</name>
    <name type="common">Marine rotifer</name>
    <name type="synonym">Brachionus muelleri</name>
    <dbReference type="NCBI Taxonomy" id="10195"/>
    <lineage>
        <taxon>Eukaryota</taxon>
        <taxon>Metazoa</taxon>
        <taxon>Spiralia</taxon>
        <taxon>Gnathifera</taxon>
        <taxon>Rotifera</taxon>
        <taxon>Eurotatoria</taxon>
        <taxon>Monogononta</taxon>
        <taxon>Pseudotrocha</taxon>
        <taxon>Ploima</taxon>
        <taxon>Brachionidae</taxon>
        <taxon>Brachionus</taxon>
    </lineage>
</organism>
<comment type="caution">
    <text evidence="2">The sequence shown here is derived from an EMBL/GenBank/DDBJ whole genome shotgun (WGS) entry which is preliminary data.</text>
</comment>
<keyword evidence="1" id="KW-0472">Membrane</keyword>
<name>A0A3M7SRW6_BRAPC</name>
<evidence type="ECO:0000256" key="1">
    <source>
        <dbReference type="SAM" id="Phobius"/>
    </source>
</evidence>
<feature type="non-terminal residue" evidence="2">
    <location>
        <position position="1"/>
    </location>
</feature>
<gene>
    <name evidence="2" type="ORF">BpHYR1_042958</name>
</gene>
<reference evidence="2 3" key="1">
    <citation type="journal article" date="2018" name="Sci. Rep.">
        <title>Genomic signatures of local adaptation to the degree of environmental predictability in rotifers.</title>
        <authorList>
            <person name="Franch-Gras L."/>
            <person name="Hahn C."/>
            <person name="Garcia-Roger E.M."/>
            <person name="Carmona M.J."/>
            <person name="Serra M."/>
            <person name="Gomez A."/>
        </authorList>
    </citation>
    <scope>NUCLEOTIDE SEQUENCE [LARGE SCALE GENOMIC DNA]</scope>
    <source>
        <strain evidence="2">HYR1</strain>
    </source>
</reference>
<keyword evidence="1" id="KW-0812">Transmembrane</keyword>
<dbReference type="EMBL" id="REGN01000881">
    <property type="protein sequence ID" value="RNA38380.1"/>
    <property type="molecule type" value="Genomic_DNA"/>
</dbReference>
<proteinExistence type="predicted"/>
<feature type="transmembrane region" description="Helical" evidence="1">
    <location>
        <begin position="84"/>
        <end position="107"/>
    </location>
</feature>
<keyword evidence="3" id="KW-1185">Reference proteome</keyword>
<dbReference type="AlphaFoldDB" id="A0A3M7SRW6"/>
<accession>A0A3M7SRW6</accession>
<keyword evidence="1" id="KW-1133">Transmembrane helix</keyword>
<evidence type="ECO:0000313" key="3">
    <source>
        <dbReference type="Proteomes" id="UP000276133"/>
    </source>
</evidence>
<protein>
    <submittedName>
        <fullName evidence="2">Uncharacterized protein</fullName>
    </submittedName>
</protein>
<dbReference type="Proteomes" id="UP000276133">
    <property type="component" value="Unassembled WGS sequence"/>
</dbReference>
<evidence type="ECO:0000313" key="2">
    <source>
        <dbReference type="EMBL" id="RNA38380.1"/>
    </source>
</evidence>
<sequence>AVVACYLGIFIERMNLGNEGWGIMVGWTLWVIILPLLIEIIQLTCSNSKSDSYELKADETVSKVKNNKKLVSLKSINMENVKTLLLILHLIIALGHVVALMVMIGIAEPAKK</sequence>
<feature type="transmembrane region" description="Helical" evidence="1">
    <location>
        <begin position="20"/>
        <end position="41"/>
    </location>
</feature>